<keyword evidence="1" id="KW-0732">Signal</keyword>
<evidence type="ECO:0000313" key="2">
    <source>
        <dbReference type="EMBL" id="RDH23909.1"/>
    </source>
</evidence>
<protein>
    <recommendedName>
        <fullName evidence="4">Secreted protein</fullName>
    </recommendedName>
</protein>
<dbReference type="VEuPathDB" id="FungiDB:M747DRAFT_134838"/>
<organism evidence="2 3">
    <name type="scientific">Aspergillus niger ATCC 13496</name>
    <dbReference type="NCBI Taxonomy" id="1353008"/>
    <lineage>
        <taxon>Eukaryota</taxon>
        <taxon>Fungi</taxon>
        <taxon>Dikarya</taxon>
        <taxon>Ascomycota</taxon>
        <taxon>Pezizomycotina</taxon>
        <taxon>Eurotiomycetes</taxon>
        <taxon>Eurotiomycetidae</taxon>
        <taxon>Eurotiales</taxon>
        <taxon>Aspergillaceae</taxon>
        <taxon>Aspergillus</taxon>
        <taxon>Aspergillus subgen. Circumdati</taxon>
    </lineage>
</organism>
<dbReference type="AlphaFoldDB" id="A0A370C9V0"/>
<evidence type="ECO:0008006" key="4">
    <source>
        <dbReference type="Google" id="ProtNLM"/>
    </source>
</evidence>
<gene>
    <name evidence="2" type="ORF">M747DRAFT_134838</name>
</gene>
<proteinExistence type="predicted"/>
<evidence type="ECO:0000313" key="3">
    <source>
        <dbReference type="Proteomes" id="UP000253845"/>
    </source>
</evidence>
<feature type="signal peptide" evidence="1">
    <location>
        <begin position="1"/>
        <end position="22"/>
    </location>
</feature>
<evidence type="ECO:0000256" key="1">
    <source>
        <dbReference type="SAM" id="SignalP"/>
    </source>
</evidence>
<reference evidence="2 3" key="1">
    <citation type="submission" date="2018-07" db="EMBL/GenBank/DDBJ databases">
        <title>Section-level genome sequencing of Aspergillus section Nigri to investigate inter- and intra-species variation.</title>
        <authorList>
            <consortium name="DOE Joint Genome Institute"/>
            <person name="Vesth T.C."/>
            <person name="Nybo J.L."/>
            <person name="Theobald S."/>
            <person name="Frisvad J.C."/>
            <person name="Larsen T.O."/>
            <person name="Nielsen K.F."/>
            <person name="Hoof J.B."/>
            <person name="Brandl J."/>
            <person name="Salamov A."/>
            <person name="Riley R."/>
            <person name="Gladden J.M."/>
            <person name="Phatale P."/>
            <person name="Nielsen M.T."/>
            <person name="Lyhne E.K."/>
            <person name="Kogle M.E."/>
            <person name="Strasser K."/>
            <person name="McDonnell E."/>
            <person name="Barry K."/>
            <person name="Clum A."/>
            <person name="Chen C."/>
            <person name="Nolan M."/>
            <person name="Sandor L."/>
            <person name="Kuo A."/>
            <person name="Lipzen A."/>
            <person name="Hainaut M."/>
            <person name="Drula E."/>
            <person name="Tsang A."/>
            <person name="Magnuson J.K."/>
            <person name="Henrissat B."/>
            <person name="Wiebenga A."/>
            <person name="Simmons B.A."/>
            <person name="Makela M.R."/>
            <person name="De vries R.P."/>
            <person name="Grigoriev I.V."/>
            <person name="Mortensen U.H."/>
            <person name="Baker S.E."/>
            <person name="Andersen M.R."/>
        </authorList>
    </citation>
    <scope>NUCLEOTIDE SEQUENCE [LARGE SCALE GENOMIC DNA]</scope>
    <source>
        <strain evidence="2 3">ATCC 13496</strain>
    </source>
</reference>
<accession>A0A370C9V0</accession>
<feature type="chain" id="PRO_5016638266" description="Secreted protein" evidence="1">
    <location>
        <begin position="23"/>
        <end position="114"/>
    </location>
</feature>
<name>A0A370C9V0_ASPNG</name>
<dbReference type="EMBL" id="KZ851903">
    <property type="protein sequence ID" value="RDH23909.1"/>
    <property type="molecule type" value="Genomic_DNA"/>
</dbReference>
<sequence>MPRGFATSLFSLLRTVLLGVAAQPGWPLSHSGILEFMDRHHHSLGEIKPVIPLPRHFTCVLSRRHRRHYLFSSQISFCALVCSPVTSRSPKASHPHVQGYSGSTFRLSYRPLES</sequence>
<dbReference type="Proteomes" id="UP000253845">
    <property type="component" value="Unassembled WGS sequence"/>
</dbReference>